<feature type="compositionally biased region" description="Low complexity" evidence="1">
    <location>
        <begin position="313"/>
        <end position="327"/>
    </location>
</feature>
<dbReference type="AlphaFoldDB" id="A0A9W9H513"/>
<proteinExistence type="predicted"/>
<organism evidence="4 5">
    <name type="scientific">Penicillium bovifimosum</name>
    <dbReference type="NCBI Taxonomy" id="126998"/>
    <lineage>
        <taxon>Eukaryota</taxon>
        <taxon>Fungi</taxon>
        <taxon>Dikarya</taxon>
        <taxon>Ascomycota</taxon>
        <taxon>Pezizomycotina</taxon>
        <taxon>Eurotiomycetes</taxon>
        <taxon>Eurotiomycetidae</taxon>
        <taxon>Eurotiales</taxon>
        <taxon>Aspergillaceae</taxon>
        <taxon>Penicillium</taxon>
    </lineage>
</organism>
<name>A0A9W9H513_9EURO</name>
<protein>
    <recommendedName>
        <fullName evidence="3">DUF7703 domain-containing protein</fullName>
    </recommendedName>
</protein>
<comment type="caution">
    <text evidence="4">The sequence shown here is derived from an EMBL/GenBank/DDBJ whole genome shotgun (WGS) entry which is preliminary data.</text>
</comment>
<dbReference type="Proteomes" id="UP001149079">
    <property type="component" value="Unassembled WGS sequence"/>
</dbReference>
<feature type="transmembrane region" description="Helical" evidence="2">
    <location>
        <begin position="120"/>
        <end position="144"/>
    </location>
</feature>
<evidence type="ECO:0000313" key="4">
    <source>
        <dbReference type="EMBL" id="KAJ5138566.1"/>
    </source>
</evidence>
<dbReference type="PANTHER" id="PTHR37013:SF7">
    <property type="entry name" value="INTEGRAL MEMBRANE PROTEIN"/>
    <property type="match status" value="1"/>
</dbReference>
<dbReference type="Pfam" id="PF24802">
    <property type="entry name" value="DUF7703"/>
    <property type="match status" value="1"/>
</dbReference>
<accession>A0A9W9H513</accession>
<dbReference type="OrthoDB" id="405906at2759"/>
<feature type="compositionally biased region" description="Polar residues" evidence="1">
    <location>
        <begin position="303"/>
        <end position="312"/>
    </location>
</feature>
<feature type="transmembrane region" description="Helical" evidence="2">
    <location>
        <begin position="203"/>
        <end position="222"/>
    </location>
</feature>
<keyword evidence="5" id="KW-1185">Reference proteome</keyword>
<sequence length="338" mass="37243">MSHADISGSKFTLADRSIGDGFAERTIVACLIGIAWYNALELIVLCFTTFKRYGGCYFWCLLIASFSIIPFGLGYLLLIFNIYTNLFPVAMELVAWVGMVTGQSLVLWSRLHLVCYNTTVLHATLAMIIVNAIILHIPGAVLELGSHSNKHHLFREGFDIFERIQLIGFSIQETILSVIYAWEAARLLSLRPRGHYRGTLVQLIIVNVVMILMDAAIIGVQYSGLFDVHVTLKAFVYSVKLKLEYAILGKLVVMTEGPSGSNSVPTDLSDFVDLSLHHNGEPQLNTDIFAENSEHSRIRGYSKGSSTDPLRQSLSAGPSPSAHSPSLNNPAVNDPICK</sequence>
<keyword evidence="2" id="KW-1133">Transmembrane helix</keyword>
<feature type="transmembrane region" description="Helical" evidence="2">
    <location>
        <begin position="57"/>
        <end position="80"/>
    </location>
</feature>
<reference evidence="4" key="1">
    <citation type="submission" date="2022-11" db="EMBL/GenBank/DDBJ databases">
        <authorList>
            <person name="Petersen C."/>
        </authorList>
    </citation>
    <scope>NUCLEOTIDE SEQUENCE</scope>
    <source>
        <strain evidence="4">IBT 22155</strain>
    </source>
</reference>
<dbReference type="PANTHER" id="PTHR37013">
    <property type="entry name" value="INTEGRAL MEMBRANE PROTEIN (AFU_ORTHOLOGUE AFUA_1G05950)-RELATED"/>
    <property type="match status" value="1"/>
</dbReference>
<feature type="transmembrane region" description="Helical" evidence="2">
    <location>
        <begin position="26"/>
        <end position="50"/>
    </location>
</feature>
<evidence type="ECO:0000313" key="5">
    <source>
        <dbReference type="Proteomes" id="UP001149079"/>
    </source>
</evidence>
<feature type="domain" description="DUF7703" evidence="3">
    <location>
        <begin position="28"/>
        <end position="256"/>
    </location>
</feature>
<dbReference type="InterPro" id="IPR056120">
    <property type="entry name" value="DUF7703"/>
</dbReference>
<gene>
    <name evidence="4" type="ORF">N7515_003414</name>
</gene>
<evidence type="ECO:0000256" key="2">
    <source>
        <dbReference type="SAM" id="Phobius"/>
    </source>
</evidence>
<feature type="transmembrane region" description="Helical" evidence="2">
    <location>
        <begin position="164"/>
        <end position="182"/>
    </location>
</feature>
<keyword evidence="2" id="KW-0812">Transmembrane</keyword>
<keyword evidence="2" id="KW-0472">Membrane</keyword>
<evidence type="ECO:0000259" key="3">
    <source>
        <dbReference type="Pfam" id="PF24802"/>
    </source>
</evidence>
<dbReference type="RefSeq" id="XP_056523215.1">
    <property type="nucleotide sequence ID" value="XM_056664158.1"/>
</dbReference>
<reference evidence="4" key="2">
    <citation type="journal article" date="2023" name="IMA Fungus">
        <title>Comparative genomic study of the Penicillium genus elucidates a diverse pangenome and 15 lateral gene transfer events.</title>
        <authorList>
            <person name="Petersen C."/>
            <person name="Sorensen T."/>
            <person name="Nielsen M.R."/>
            <person name="Sondergaard T.E."/>
            <person name="Sorensen J.L."/>
            <person name="Fitzpatrick D.A."/>
            <person name="Frisvad J.C."/>
            <person name="Nielsen K.L."/>
        </authorList>
    </citation>
    <scope>NUCLEOTIDE SEQUENCE</scope>
    <source>
        <strain evidence="4">IBT 22155</strain>
    </source>
</reference>
<dbReference type="EMBL" id="JAPQKL010000003">
    <property type="protein sequence ID" value="KAJ5138566.1"/>
    <property type="molecule type" value="Genomic_DNA"/>
</dbReference>
<dbReference type="GeneID" id="81403328"/>
<evidence type="ECO:0000256" key="1">
    <source>
        <dbReference type="SAM" id="MobiDB-lite"/>
    </source>
</evidence>
<feature type="transmembrane region" description="Helical" evidence="2">
    <location>
        <begin position="86"/>
        <end position="108"/>
    </location>
</feature>
<feature type="region of interest" description="Disordered" evidence="1">
    <location>
        <begin position="300"/>
        <end position="338"/>
    </location>
</feature>